<dbReference type="InterPro" id="IPR051267">
    <property type="entry name" value="STEAP_metalloreductase"/>
</dbReference>
<dbReference type="PANTHER" id="PTHR14239">
    <property type="entry name" value="DUDULIN-RELATED"/>
    <property type="match status" value="1"/>
</dbReference>
<dbReference type="OrthoDB" id="1523398at2"/>
<evidence type="ECO:0000259" key="2">
    <source>
        <dbReference type="Pfam" id="PF03807"/>
    </source>
</evidence>
<dbReference type="RefSeq" id="WP_154730080.1">
    <property type="nucleotide sequence ID" value="NZ_SZYE01000109.1"/>
</dbReference>
<organism evidence="3 4">
    <name type="scientific">Cellulomonas hominis</name>
    <dbReference type="NCBI Taxonomy" id="156981"/>
    <lineage>
        <taxon>Bacteria</taxon>
        <taxon>Bacillati</taxon>
        <taxon>Actinomycetota</taxon>
        <taxon>Actinomycetes</taxon>
        <taxon>Micrococcales</taxon>
        <taxon>Cellulomonadaceae</taxon>
        <taxon>Cellulomonas</taxon>
    </lineage>
</organism>
<feature type="domain" description="Pyrroline-5-carboxylate reductase catalytic N-terminal" evidence="2">
    <location>
        <begin position="6"/>
        <end position="97"/>
    </location>
</feature>
<protein>
    <submittedName>
        <fullName evidence="3">NADP oxidoreductase</fullName>
    </submittedName>
</protein>
<dbReference type="GO" id="GO:0016491">
    <property type="term" value="F:oxidoreductase activity"/>
    <property type="evidence" value="ECO:0007669"/>
    <property type="project" value="UniProtKB-KW"/>
</dbReference>
<comment type="caution">
    <text evidence="3">The sequence shown here is derived from an EMBL/GenBank/DDBJ whole genome shotgun (WGS) entry which is preliminary data.</text>
</comment>
<accession>A0A7Z8NNY8</accession>
<gene>
    <name evidence="3" type="ORF">FA014_12920</name>
</gene>
<sequence length="236" mass="23620">MTPPRTVGILGAGKVGTVLARLAVAAGYDVAVAGSGDPDRIRLIVEVLAPGARAVDAPEAARADLVVLALPLGRLPQVVERVGDLLAGRVVVDAMNYWWETDGERPDLADPAVATSVLVAGALPGARVVKAFNHMGYHDLDEGPLPAGTPGRRAIAVAADDPAAAADVAPFVDALGFDPVPAGSLADTVALQPHAEAFGANEDAGTLAAVLARFPATERGAVVAAARAAAAVDAAG</sequence>
<dbReference type="AlphaFoldDB" id="A0A7Z8NNY8"/>
<reference evidence="3 4" key="1">
    <citation type="submission" date="2019-05" db="EMBL/GenBank/DDBJ databases">
        <title>Genome sequence of Cellulomonas hominis strain CS1.</title>
        <authorList>
            <person name="Belmont J."/>
            <person name="Maclea K.S."/>
        </authorList>
    </citation>
    <scope>NUCLEOTIDE SEQUENCE [LARGE SCALE GENOMIC DNA]</scope>
    <source>
        <strain evidence="3 4">CS1</strain>
    </source>
</reference>
<dbReference type="PANTHER" id="PTHR14239:SF10">
    <property type="entry name" value="REDUCTASE"/>
    <property type="match status" value="1"/>
</dbReference>
<dbReference type="EMBL" id="SZYE01000109">
    <property type="protein sequence ID" value="TKR23105.1"/>
    <property type="molecule type" value="Genomic_DNA"/>
</dbReference>
<evidence type="ECO:0000256" key="1">
    <source>
        <dbReference type="ARBA" id="ARBA00023002"/>
    </source>
</evidence>
<dbReference type="SUPFAM" id="SSF51735">
    <property type="entry name" value="NAD(P)-binding Rossmann-fold domains"/>
    <property type="match status" value="1"/>
</dbReference>
<dbReference type="Pfam" id="PF03807">
    <property type="entry name" value="F420_oxidored"/>
    <property type="match status" value="1"/>
</dbReference>
<dbReference type="InterPro" id="IPR028939">
    <property type="entry name" value="P5C_Rdtase_cat_N"/>
</dbReference>
<dbReference type="InterPro" id="IPR036291">
    <property type="entry name" value="NAD(P)-bd_dom_sf"/>
</dbReference>
<evidence type="ECO:0000313" key="4">
    <source>
        <dbReference type="Proteomes" id="UP000308121"/>
    </source>
</evidence>
<dbReference type="Gene3D" id="3.40.50.720">
    <property type="entry name" value="NAD(P)-binding Rossmann-like Domain"/>
    <property type="match status" value="1"/>
</dbReference>
<name>A0A7Z8NNY8_9CELL</name>
<proteinExistence type="predicted"/>
<dbReference type="Proteomes" id="UP000308121">
    <property type="component" value="Unassembled WGS sequence"/>
</dbReference>
<keyword evidence="1" id="KW-0560">Oxidoreductase</keyword>
<evidence type="ECO:0000313" key="3">
    <source>
        <dbReference type="EMBL" id="TKR23105.1"/>
    </source>
</evidence>